<protein>
    <recommendedName>
        <fullName evidence="4">TadE-like protein</fullName>
    </recommendedName>
</protein>
<dbReference type="Proteomes" id="UP000182471">
    <property type="component" value="Unassembled WGS sequence"/>
</dbReference>
<feature type="transmembrane region" description="Helical" evidence="1">
    <location>
        <begin position="21"/>
        <end position="45"/>
    </location>
</feature>
<proteinExistence type="predicted"/>
<dbReference type="AlphaFoldDB" id="A0A1H9SW59"/>
<sequence>MKTKNKHTKISETPICTWKKGSLTLEATVVILFLVFTFASILMLFRVLQVQTAVQESATYATRKTAAMAVNVKSDTVALSMAKGYYFHHAAKYKVVKKYMKGSWVMTRFDGSSCDKDDIVLKISYEIKMPIKFGTIDSLRIYQSSHQRRWSGDKPRLDANEDSEYVYITETGYAYHKDIKCSHLDLSIHLISKENINSARNLSGGKYYRCSHCVKKDVPYYYIADYGTNYHSSILCSGLKRSVERIKLKDVKGKSPCKHCV</sequence>
<accession>A0A1H9SW59</accession>
<keyword evidence="1" id="KW-1133">Transmembrane helix</keyword>
<evidence type="ECO:0000313" key="3">
    <source>
        <dbReference type="Proteomes" id="UP000182471"/>
    </source>
</evidence>
<evidence type="ECO:0000313" key="2">
    <source>
        <dbReference type="EMBL" id="SER89044.1"/>
    </source>
</evidence>
<organism evidence="2 3">
    <name type="scientific">Lachnobacterium bovis</name>
    <dbReference type="NCBI Taxonomy" id="140626"/>
    <lineage>
        <taxon>Bacteria</taxon>
        <taxon>Bacillati</taxon>
        <taxon>Bacillota</taxon>
        <taxon>Clostridia</taxon>
        <taxon>Lachnospirales</taxon>
        <taxon>Lachnospiraceae</taxon>
        <taxon>Lachnobacterium</taxon>
    </lineage>
</organism>
<evidence type="ECO:0008006" key="4">
    <source>
        <dbReference type="Google" id="ProtNLM"/>
    </source>
</evidence>
<dbReference type="EMBL" id="FOGW01000013">
    <property type="protein sequence ID" value="SER89044.1"/>
    <property type="molecule type" value="Genomic_DNA"/>
</dbReference>
<keyword evidence="1" id="KW-0812">Transmembrane</keyword>
<keyword evidence="1" id="KW-0472">Membrane</keyword>
<reference evidence="3" key="1">
    <citation type="submission" date="2016-10" db="EMBL/GenBank/DDBJ databases">
        <authorList>
            <person name="Varghese N."/>
            <person name="Submissions S."/>
        </authorList>
    </citation>
    <scope>NUCLEOTIDE SEQUENCE [LARGE SCALE GENOMIC DNA]</scope>
    <source>
        <strain evidence="3">S1b</strain>
    </source>
</reference>
<name>A0A1H9SW59_9FIRM</name>
<evidence type="ECO:0000256" key="1">
    <source>
        <dbReference type="SAM" id="Phobius"/>
    </source>
</evidence>
<gene>
    <name evidence="2" type="ORF">SAMN02910429_01384</name>
</gene>
<keyword evidence="3" id="KW-1185">Reference proteome</keyword>